<reference evidence="2 3" key="1">
    <citation type="submission" date="2024-05" db="EMBL/GenBank/DDBJ databases">
        <title>Haplotype-resolved chromosome-level genome assembly of Huyou (Citrus changshanensis).</title>
        <authorList>
            <person name="Miao C."/>
            <person name="Chen W."/>
            <person name="Wu Y."/>
            <person name="Wang L."/>
            <person name="Zhao S."/>
            <person name="Grierson D."/>
            <person name="Xu C."/>
            <person name="Chen K."/>
        </authorList>
    </citation>
    <scope>NUCLEOTIDE SEQUENCE [LARGE SCALE GENOMIC DNA]</scope>
    <source>
        <strain evidence="2">01-14</strain>
        <tissue evidence="2">Leaf</tissue>
    </source>
</reference>
<evidence type="ECO:0000256" key="1">
    <source>
        <dbReference type="SAM" id="Coils"/>
    </source>
</evidence>
<feature type="coiled-coil region" evidence="1">
    <location>
        <begin position="37"/>
        <end position="71"/>
    </location>
</feature>
<evidence type="ECO:0000313" key="3">
    <source>
        <dbReference type="Proteomes" id="UP001428341"/>
    </source>
</evidence>
<dbReference type="GO" id="GO:0048578">
    <property type="term" value="P:positive regulation of long-day photoperiodism, flowering"/>
    <property type="evidence" value="ECO:0007669"/>
    <property type="project" value="InterPro"/>
</dbReference>
<keyword evidence="3" id="KW-1185">Reference proteome</keyword>
<sequence length="509" mass="56436">MLKCGNWTPKIIFLVSGNRSRRGSNSMQSGSKSKCASASHQFLLDNAKNRLNDLQEKFANLRVARKEGRANDVAVLEEQVNQILREWNSELSAPSPASSLLGGSLGLFPNDIDRLLQLGDEQDDATSPLAGFAEMKPQPDVQGHPGTMMAFQEDYVVNNELQGHCFQGFDKCEDSASGLHNPTVGISGLTTQLDYSHLIFRQELENLLLDGVNGTEECEKDIGPNSLPIIHPPPSAFMGPKCALWDCTRPALGSELFEDYCSNFHATLAVSEDSPGLTPVLRPGGINLKDSLLFNAVNARAQGKRVGIPHCEGAATTKSPWNATELFDLALLEGETIREWLFFDKHRKAFESGTRKQRSLPDHSGRGWHESRKLVMKEFGGQKRSYYMDPQPSDGLEWHLYEYEIIGFDAYALYRLEVKLASEKKSPKVKVTKDSLADLQKKMGRLTADVPVDNKSSFKGKIETNGKVDSANVNSSQNEMTSATEILHHGSSSPYKYLADNSADYYHKY</sequence>
<organism evidence="2 3">
    <name type="scientific">Citrus x changshan-huyou</name>
    <dbReference type="NCBI Taxonomy" id="2935761"/>
    <lineage>
        <taxon>Eukaryota</taxon>
        <taxon>Viridiplantae</taxon>
        <taxon>Streptophyta</taxon>
        <taxon>Embryophyta</taxon>
        <taxon>Tracheophyta</taxon>
        <taxon>Spermatophyta</taxon>
        <taxon>Magnoliopsida</taxon>
        <taxon>eudicotyledons</taxon>
        <taxon>Gunneridae</taxon>
        <taxon>Pentapetalae</taxon>
        <taxon>rosids</taxon>
        <taxon>malvids</taxon>
        <taxon>Sapindales</taxon>
        <taxon>Rutaceae</taxon>
        <taxon>Aurantioideae</taxon>
        <taxon>Citrus</taxon>
    </lineage>
</organism>
<proteinExistence type="predicted"/>
<dbReference type="GO" id="GO:0005634">
    <property type="term" value="C:nucleus"/>
    <property type="evidence" value="ECO:0007669"/>
    <property type="project" value="TreeGrafter"/>
</dbReference>
<dbReference type="PANTHER" id="PTHR33873:SF15">
    <property type="entry name" value="TRANSCRIPTION FACTOR VOZ2"/>
    <property type="match status" value="1"/>
</dbReference>
<dbReference type="GO" id="GO:0043565">
    <property type="term" value="F:sequence-specific DNA binding"/>
    <property type="evidence" value="ECO:0007669"/>
    <property type="project" value="TreeGrafter"/>
</dbReference>
<dbReference type="Proteomes" id="UP001428341">
    <property type="component" value="Unassembled WGS sequence"/>
</dbReference>
<name>A0AAP0MX81_9ROSI</name>
<accession>A0AAP0MX81</accession>
<dbReference type="PANTHER" id="PTHR33873">
    <property type="entry name" value="TRANSCRIPTION FACTOR VOZ1"/>
    <property type="match status" value="1"/>
</dbReference>
<dbReference type="AlphaFoldDB" id="A0AAP0MX81"/>
<protein>
    <recommendedName>
        <fullName evidence="4">Transcription factor VOZ1</fullName>
    </recommendedName>
</protein>
<dbReference type="InterPro" id="IPR039277">
    <property type="entry name" value="VOZ1/VOZ2"/>
</dbReference>
<evidence type="ECO:0000313" key="2">
    <source>
        <dbReference type="EMBL" id="KAK9221602.1"/>
    </source>
</evidence>
<keyword evidence="1" id="KW-0175">Coiled coil</keyword>
<gene>
    <name evidence="2" type="ORF">WN944_010029</name>
</gene>
<comment type="caution">
    <text evidence="2">The sequence shown here is derived from an EMBL/GenBank/DDBJ whole genome shotgun (WGS) entry which is preliminary data.</text>
</comment>
<evidence type="ECO:0008006" key="4">
    <source>
        <dbReference type="Google" id="ProtNLM"/>
    </source>
</evidence>
<dbReference type="EMBL" id="JBCGBO010000002">
    <property type="protein sequence ID" value="KAK9221602.1"/>
    <property type="molecule type" value="Genomic_DNA"/>
</dbReference>
<dbReference type="GO" id="GO:0045893">
    <property type="term" value="P:positive regulation of DNA-templated transcription"/>
    <property type="evidence" value="ECO:0007669"/>
    <property type="project" value="TreeGrafter"/>
</dbReference>